<organism evidence="12 13">
    <name type="scientific">Spirosoma montaniterrae</name>
    <dbReference type="NCBI Taxonomy" id="1178516"/>
    <lineage>
        <taxon>Bacteria</taxon>
        <taxon>Pseudomonadati</taxon>
        <taxon>Bacteroidota</taxon>
        <taxon>Cytophagia</taxon>
        <taxon>Cytophagales</taxon>
        <taxon>Cytophagaceae</taxon>
        <taxon>Spirosoma</taxon>
    </lineage>
</organism>
<feature type="chain" id="PRO_5010319006" evidence="10">
    <location>
        <begin position="19"/>
        <end position="484"/>
    </location>
</feature>
<dbReference type="STRING" id="1178516.AWR27_23500"/>
<evidence type="ECO:0000256" key="5">
    <source>
        <dbReference type="ARBA" id="ARBA00022519"/>
    </source>
</evidence>
<dbReference type="Gene3D" id="3.30.1150.10">
    <property type="match status" value="2"/>
</dbReference>
<dbReference type="NCBIfam" id="TIGR01352">
    <property type="entry name" value="tonB_Cterm"/>
    <property type="match status" value="2"/>
</dbReference>
<keyword evidence="10" id="KW-0732">Signal</keyword>
<dbReference type="AlphaFoldDB" id="A0A1P9X4U3"/>
<dbReference type="GO" id="GO:0031992">
    <property type="term" value="F:energy transducer activity"/>
    <property type="evidence" value="ECO:0007669"/>
    <property type="project" value="TreeGrafter"/>
</dbReference>
<evidence type="ECO:0000256" key="7">
    <source>
        <dbReference type="ARBA" id="ARBA00022927"/>
    </source>
</evidence>
<dbReference type="GO" id="GO:0015031">
    <property type="term" value="P:protein transport"/>
    <property type="evidence" value="ECO:0007669"/>
    <property type="project" value="UniProtKB-KW"/>
</dbReference>
<keyword evidence="6" id="KW-0812">Transmembrane</keyword>
<gene>
    <name evidence="12" type="ORF">AWR27_23500</name>
</gene>
<evidence type="ECO:0000256" key="1">
    <source>
        <dbReference type="ARBA" id="ARBA00004383"/>
    </source>
</evidence>
<reference evidence="12 13" key="1">
    <citation type="submission" date="2016-01" db="EMBL/GenBank/DDBJ databases">
        <authorList>
            <person name="Oliw E.H."/>
        </authorList>
    </citation>
    <scope>NUCLEOTIDE SEQUENCE [LARGE SCALE GENOMIC DNA]</scope>
    <source>
        <strain evidence="12 13">DY10</strain>
    </source>
</reference>
<evidence type="ECO:0000313" key="12">
    <source>
        <dbReference type="EMBL" id="AQG82670.1"/>
    </source>
</evidence>
<keyword evidence="8" id="KW-1133">Transmembrane helix</keyword>
<keyword evidence="13" id="KW-1185">Reference proteome</keyword>
<dbReference type="Pfam" id="PF03544">
    <property type="entry name" value="TonB_C"/>
    <property type="match status" value="2"/>
</dbReference>
<dbReference type="GO" id="GO:0055085">
    <property type="term" value="P:transmembrane transport"/>
    <property type="evidence" value="ECO:0007669"/>
    <property type="project" value="InterPro"/>
</dbReference>
<keyword evidence="3" id="KW-0813">Transport</keyword>
<evidence type="ECO:0000256" key="9">
    <source>
        <dbReference type="ARBA" id="ARBA00023136"/>
    </source>
</evidence>
<dbReference type="InterPro" id="IPR051045">
    <property type="entry name" value="TonB-dependent_transducer"/>
</dbReference>
<dbReference type="PROSITE" id="PS52015">
    <property type="entry name" value="TONB_CTD"/>
    <property type="match status" value="1"/>
</dbReference>
<evidence type="ECO:0000259" key="11">
    <source>
        <dbReference type="PROSITE" id="PS52015"/>
    </source>
</evidence>
<dbReference type="SUPFAM" id="SSF74653">
    <property type="entry name" value="TolA/TonB C-terminal domain"/>
    <property type="match status" value="2"/>
</dbReference>
<dbReference type="InterPro" id="IPR037682">
    <property type="entry name" value="TonB_C"/>
</dbReference>
<keyword evidence="4" id="KW-1003">Cell membrane</keyword>
<feature type="signal peptide" evidence="10">
    <location>
        <begin position="1"/>
        <end position="18"/>
    </location>
</feature>
<dbReference type="PANTHER" id="PTHR33446:SF2">
    <property type="entry name" value="PROTEIN TONB"/>
    <property type="match status" value="1"/>
</dbReference>
<dbReference type="KEGG" id="smon:AWR27_23500"/>
<evidence type="ECO:0000256" key="3">
    <source>
        <dbReference type="ARBA" id="ARBA00022448"/>
    </source>
</evidence>
<dbReference type="PANTHER" id="PTHR33446">
    <property type="entry name" value="PROTEIN TONB-RELATED"/>
    <property type="match status" value="1"/>
</dbReference>
<evidence type="ECO:0000256" key="10">
    <source>
        <dbReference type="SAM" id="SignalP"/>
    </source>
</evidence>
<sequence length="484" mass="54509">MRLPLLLIFLFVSSLTIAQNAAFQPFEVDSIAEPRGGMPYLNTFLQTNLRKPVRAAADGISGRVILSAIINPDASVSDITLARSLRPDCDQEAMRVFRLFRAWRPAYKDGKPVRQLVSVPVAFTKNEPFLYVGGVKISHYDEDEKAVTDSSQAQYKQLLPLDSVGMPTGDLVVYKRKPKGWAEAVRLPLQRKKHWKRGPSKQTLFLTGHQDADGQWLGRVYTVDETGTLVEQTDYEEGQRVGSAIQYHANGVVAEKSDELTEGYALSSWYPSGQIQQIWQTGKLKQLERSTPERVLSFWDSTGRQLITEGNGPFLTVKRVESKRDTTQQTDYTEQGQYVGGLREGIWTGRYADDSYGYEERYEKGICQAGKAFSADGDTTRYTEREKQPEFKGGLTGLGEFLSQNLHYPSDAQRARIEGKVFVSFVVCTDGTLCDYEVLKGVAPSVDQEALRVIKKMSGRWKPGYERGKPVRVKYNLPINFMLH</sequence>
<dbReference type="EMBL" id="CP014263">
    <property type="protein sequence ID" value="AQG82670.1"/>
    <property type="molecule type" value="Genomic_DNA"/>
</dbReference>
<dbReference type="SUPFAM" id="SSF82185">
    <property type="entry name" value="Histone H3 K4-specific methyltransferase SET7/9 N-terminal domain"/>
    <property type="match status" value="1"/>
</dbReference>
<comment type="similarity">
    <text evidence="2">Belongs to the TonB family.</text>
</comment>
<evidence type="ECO:0000256" key="6">
    <source>
        <dbReference type="ARBA" id="ARBA00022692"/>
    </source>
</evidence>
<evidence type="ECO:0000313" key="13">
    <source>
        <dbReference type="Proteomes" id="UP000187941"/>
    </source>
</evidence>
<dbReference type="OrthoDB" id="9812355at2"/>
<keyword evidence="5" id="KW-0997">Cell inner membrane</keyword>
<dbReference type="GO" id="GO:0098797">
    <property type="term" value="C:plasma membrane protein complex"/>
    <property type="evidence" value="ECO:0007669"/>
    <property type="project" value="TreeGrafter"/>
</dbReference>
<dbReference type="InterPro" id="IPR006260">
    <property type="entry name" value="TonB/TolA_C"/>
</dbReference>
<accession>A0A1P9X4U3</accession>
<name>A0A1P9X4U3_9BACT</name>
<evidence type="ECO:0000256" key="8">
    <source>
        <dbReference type="ARBA" id="ARBA00022989"/>
    </source>
</evidence>
<feature type="domain" description="TonB C-terminal" evidence="11">
    <location>
        <begin position="393"/>
        <end position="484"/>
    </location>
</feature>
<keyword evidence="9" id="KW-0472">Membrane</keyword>
<comment type="subcellular location">
    <subcellularLocation>
        <location evidence="1">Cell inner membrane</location>
        <topology evidence="1">Single-pass membrane protein</topology>
        <orientation evidence="1">Periplasmic side</orientation>
    </subcellularLocation>
</comment>
<evidence type="ECO:0000256" key="4">
    <source>
        <dbReference type="ARBA" id="ARBA00022475"/>
    </source>
</evidence>
<evidence type="ECO:0000256" key="2">
    <source>
        <dbReference type="ARBA" id="ARBA00006555"/>
    </source>
</evidence>
<dbReference type="Gene3D" id="2.20.110.10">
    <property type="entry name" value="Histone H3 K4-specific methyltransferase SET7/9 N-terminal domain"/>
    <property type="match status" value="1"/>
</dbReference>
<dbReference type="Proteomes" id="UP000187941">
    <property type="component" value="Chromosome"/>
</dbReference>
<protein>
    <submittedName>
        <fullName evidence="12">Energy transducer TonB</fullName>
    </submittedName>
</protein>
<proteinExistence type="inferred from homology"/>
<keyword evidence="7" id="KW-0653">Protein transport</keyword>